<name>A0A183AGG1_9TREM</name>
<sequence length="81" mass="9364">MSISSVSPGGFNPADFSDPEYMDLGDNPTDALAKTSEELQRNLELNRARNKDENVWHLLHELDRRTRLLSKWHNLRALRFG</sequence>
<evidence type="ECO:0000313" key="4">
    <source>
        <dbReference type="WBParaSite" id="ECPE_0000605901-mRNA-1"/>
    </source>
</evidence>
<organism evidence="4">
    <name type="scientific">Echinostoma caproni</name>
    <dbReference type="NCBI Taxonomy" id="27848"/>
    <lineage>
        <taxon>Eukaryota</taxon>
        <taxon>Metazoa</taxon>
        <taxon>Spiralia</taxon>
        <taxon>Lophotrochozoa</taxon>
        <taxon>Platyhelminthes</taxon>
        <taxon>Trematoda</taxon>
        <taxon>Digenea</taxon>
        <taxon>Plagiorchiida</taxon>
        <taxon>Echinostomata</taxon>
        <taxon>Echinostomatoidea</taxon>
        <taxon>Echinostomatidae</taxon>
        <taxon>Echinostoma</taxon>
    </lineage>
</organism>
<reference evidence="4" key="1">
    <citation type="submission" date="2016-06" db="UniProtKB">
        <authorList>
            <consortium name="WormBaseParasite"/>
        </authorList>
    </citation>
    <scope>IDENTIFICATION</scope>
</reference>
<evidence type="ECO:0000256" key="1">
    <source>
        <dbReference type="SAM" id="MobiDB-lite"/>
    </source>
</evidence>
<feature type="region of interest" description="Disordered" evidence="1">
    <location>
        <begin position="1"/>
        <end position="29"/>
    </location>
</feature>
<dbReference type="Proteomes" id="UP000272942">
    <property type="component" value="Unassembled WGS sequence"/>
</dbReference>
<gene>
    <name evidence="2" type="ORF">ECPE_LOCUS6046</name>
</gene>
<reference evidence="2 3" key="2">
    <citation type="submission" date="2018-11" db="EMBL/GenBank/DDBJ databases">
        <authorList>
            <consortium name="Pathogen Informatics"/>
        </authorList>
    </citation>
    <scope>NUCLEOTIDE SEQUENCE [LARGE SCALE GENOMIC DNA]</scope>
    <source>
        <strain evidence="2 3">Egypt</strain>
    </source>
</reference>
<accession>A0A183AGG1</accession>
<evidence type="ECO:0000313" key="3">
    <source>
        <dbReference type="Proteomes" id="UP000272942"/>
    </source>
</evidence>
<keyword evidence="3" id="KW-1185">Reference proteome</keyword>
<dbReference type="WBParaSite" id="ECPE_0000605901-mRNA-1">
    <property type="protein sequence ID" value="ECPE_0000605901-mRNA-1"/>
    <property type="gene ID" value="ECPE_0000605901"/>
</dbReference>
<protein>
    <submittedName>
        <fullName evidence="4">Clathrin light chain</fullName>
    </submittedName>
</protein>
<dbReference type="OrthoDB" id="10391773at2759"/>
<dbReference type="EMBL" id="UZAN01042969">
    <property type="protein sequence ID" value="VDP77265.1"/>
    <property type="molecule type" value="Genomic_DNA"/>
</dbReference>
<proteinExistence type="predicted"/>
<dbReference type="AlphaFoldDB" id="A0A183AGG1"/>
<evidence type="ECO:0000313" key="2">
    <source>
        <dbReference type="EMBL" id="VDP77265.1"/>
    </source>
</evidence>